<dbReference type="EMBL" id="JBHSNC010000007">
    <property type="protein sequence ID" value="MFC5528323.1"/>
    <property type="molecule type" value="Genomic_DNA"/>
</dbReference>
<proteinExistence type="predicted"/>
<sequence length="97" mass="10494">MNIILIGMPTAGKSTVGAILAKVKGYEFVDSDLVIQIEEKRLLKDIIEQEGIEGFVAIENQVNASLDIEHSIVATGGSVVYGREAMEHLRNIGTVII</sequence>
<evidence type="ECO:0000256" key="1">
    <source>
        <dbReference type="ARBA" id="ARBA00022605"/>
    </source>
</evidence>
<evidence type="ECO:0000313" key="4">
    <source>
        <dbReference type="Proteomes" id="UP001596108"/>
    </source>
</evidence>
<comment type="caution">
    <text evidence="3">The sequence shown here is derived from an EMBL/GenBank/DDBJ whole genome shotgun (WGS) entry which is preliminary data.</text>
</comment>
<dbReference type="InterPro" id="IPR027417">
    <property type="entry name" value="P-loop_NTPase"/>
</dbReference>
<dbReference type="InterPro" id="IPR031322">
    <property type="entry name" value="Shikimate/glucono_kinase"/>
</dbReference>
<gene>
    <name evidence="3" type="ORF">ACFPQ4_02520</name>
</gene>
<accession>A0ABW0QV28</accession>
<keyword evidence="3" id="KW-0808">Transferase</keyword>
<dbReference type="GO" id="GO:0016301">
    <property type="term" value="F:kinase activity"/>
    <property type="evidence" value="ECO:0007669"/>
    <property type="project" value="UniProtKB-KW"/>
</dbReference>
<evidence type="ECO:0000313" key="3">
    <source>
        <dbReference type="EMBL" id="MFC5528323.1"/>
    </source>
</evidence>
<keyword evidence="3" id="KW-0418">Kinase</keyword>
<dbReference type="RefSeq" id="WP_378110153.1">
    <property type="nucleotide sequence ID" value="NZ_JBHSNC010000007.1"/>
</dbReference>
<dbReference type="PANTHER" id="PTHR21087:SF16">
    <property type="entry name" value="SHIKIMATE KINASE 1, CHLOROPLASTIC"/>
    <property type="match status" value="1"/>
</dbReference>
<dbReference type="SUPFAM" id="SSF52540">
    <property type="entry name" value="P-loop containing nucleoside triphosphate hydrolases"/>
    <property type="match status" value="1"/>
</dbReference>
<organism evidence="3 4">
    <name type="scientific">Cohnella yongneupensis</name>
    <dbReference type="NCBI Taxonomy" id="425006"/>
    <lineage>
        <taxon>Bacteria</taxon>
        <taxon>Bacillati</taxon>
        <taxon>Bacillota</taxon>
        <taxon>Bacilli</taxon>
        <taxon>Bacillales</taxon>
        <taxon>Paenibacillaceae</taxon>
        <taxon>Cohnella</taxon>
    </lineage>
</organism>
<evidence type="ECO:0000256" key="2">
    <source>
        <dbReference type="ARBA" id="ARBA00023141"/>
    </source>
</evidence>
<keyword evidence="1" id="KW-0028">Amino-acid biosynthesis</keyword>
<dbReference type="PRINTS" id="PR01100">
    <property type="entry name" value="SHIKIMTKNASE"/>
</dbReference>
<keyword evidence="4" id="KW-1185">Reference proteome</keyword>
<dbReference type="Proteomes" id="UP001596108">
    <property type="component" value="Unassembled WGS sequence"/>
</dbReference>
<name>A0ABW0QV28_9BACL</name>
<keyword evidence="2" id="KW-0057">Aromatic amino acid biosynthesis</keyword>
<dbReference type="PANTHER" id="PTHR21087">
    <property type="entry name" value="SHIKIMATE KINASE"/>
    <property type="match status" value="1"/>
</dbReference>
<dbReference type="Gene3D" id="3.40.50.300">
    <property type="entry name" value="P-loop containing nucleotide triphosphate hydrolases"/>
    <property type="match status" value="1"/>
</dbReference>
<reference evidence="4" key="1">
    <citation type="journal article" date="2019" name="Int. J. Syst. Evol. Microbiol.">
        <title>The Global Catalogue of Microorganisms (GCM) 10K type strain sequencing project: providing services to taxonomists for standard genome sequencing and annotation.</title>
        <authorList>
            <consortium name="The Broad Institute Genomics Platform"/>
            <consortium name="The Broad Institute Genome Sequencing Center for Infectious Disease"/>
            <person name="Wu L."/>
            <person name="Ma J."/>
        </authorList>
    </citation>
    <scope>NUCLEOTIDE SEQUENCE [LARGE SCALE GENOMIC DNA]</scope>
    <source>
        <strain evidence="4">CGMCC 1.18578</strain>
    </source>
</reference>
<dbReference type="Pfam" id="PF01202">
    <property type="entry name" value="SKI"/>
    <property type="match status" value="1"/>
</dbReference>
<protein>
    <submittedName>
        <fullName evidence="3">Shikimate kinase</fullName>
    </submittedName>
</protein>